<keyword evidence="5 16" id="KW-0349">Heme</keyword>
<evidence type="ECO:0000256" key="3">
    <source>
        <dbReference type="ARBA" id="ARBA00013531"/>
    </source>
</evidence>
<evidence type="ECO:0000256" key="4">
    <source>
        <dbReference type="ARBA" id="ARBA00022448"/>
    </source>
</evidence>
<evidence type="ECO:0000256" key="6">
    <source>
        <dbReference type="ARBA" id="ARBA00022660"/>
    </source>
</evidence>
<dbReference type="InterPro" id="IPR005797">
    <property type="entry name" value="Cyt_b/b6_N"/>
</dbReference>
<keyword evidence="10 16" id="KW-0249">Electron transport</keyword>
<comment type="subcellular location">
    <subcellularLocation>
        <location evidence="2">Mitochondrion inner membrane</location>
        <topology evidence="2">Multi-pass membrane protein</topology>
    </subcellularLocation>
</comment>
<dbReference type="CTD" id="4519"/>
<dbReference type="PROSITE" id="PS51002">
    <property type="entry name" value="CYTB_NTER"/>
    <property type="match status" value="1"/>
</dbReference>
<feature type="domain" description="Cytochrome b/b6 C-terminal region profile" evidence="18">
    <location>
        <begin position="202"/>
        <end position="357"/>
    </location>
</feature>
<evidence type="ECO:0000256" key="8">
    <source>
        <dbReference type="ARBA" id="ARBA00022723"/>
    </source>
</evidence>
<sequence>MISIVKNNVYDLPTNSGLNYYWCSGFVLSGTIVIQVITGILLSLLYVADQNISFGCVMGFSNEELSLWLVRYSHIWGASGIFFIMFIHMGRALYYGSFNKGFVWSVGFILYLLMMVEAFLGYILPWHQMSFWAATVLTGVVQSVPFIGEIAYNYIVGGFGVTNVTLVRMFAAHIIIAFFILGLVGVHLFYLHKQGSNNSLSLSNGYSDSVYFHHYYSTKDLLAVMSFISLLLGLMLLSPDLALDSEAYLRADPMTTPVNIKPEWYFLFYYAMLRSISSKIGGLVLVISFLLLLWVPFSSNKSGSSYSLLYQVNFWSVVSLLFVLSYLGACHPEWPYDWISFICSILVVSLLVVLKFL</sequence>
<geneLocation type="mitochondrion" evidence="19"/>
<evidence type="ECO:0000256" key="7">
    <source>
        <dbReference type="ARBA" id="ARBA00022692"/>
    </source>
</evidence>
<dbReference type="GO" id="GO:0008121">
    <property type="term" value="F:quinol-cytochrome-c reductase activity"/>
    <property type="evidence" value="ECO:0007669"/>
    <property type="project" value="TreeGrafter"/>
</dbReference>
<keyword evidence="14 16" id="KW-0496">Mitochondrion</keyword>
<keyword evidence="4 16" id="KW-0813">Transport</keyword>
<dbReference type="PANTHER" id="PTHR19271">
    <property type="entry name" value="CYTOCHROME B"/>
    <property type="match status" value="1"/>
</dbReference>
<dbReference type="GO" id="GO:0006122">
    <property type="term" value="P:mitochondrial electron transport, ubiquinol to cytochrome c"/>
    <property type="evidence" value="ECO:0007669"/>
    <property type="project" value="TreeGrafter"/>
</dbReference>
<dbReference type="Gene3D" id="1.20.810.10">
    <property type="entry name" value="Cytochrome Bc1 Complex, Chain C"/>
    <property type="match status" value="1"/>
</dbReference>
<feature type="transmembrane region" description="Helical" evidence="16">
    <location>
        <begin position="335"/>
        <end position="354"/>
    </location>
</feature>
<evidence type="ECO:0000256" key="5">
    <source>
        <dbReference type="ARBA" id="ARBA00022617"/>
    </source>
</evidence>
<keyword evidence="11 16" id="KW-1133">Transmembrane helix</keyword>
<organism evidence="19">
    <name type="scientific">Gyrodactylus kobayashii</name>
    <dbReference type="NCBI Taxonomy" id="89149"/>
    <lineage>
        <taxon>Eukaryota</taxon>
        <taxon>Metazoa</taxon>
        <taxon>Spiralia</taxon>
        <taxon>Lophotrochozoa</taxon>
        <taxon>Platyhelminthes</taxon>
        <taxon>Monogenea</taxon>
        <taxon>Monopisthocotylea</taxon>
        <taxon>Gyrodactylidea</taxon>
        <taxon>Gyrodactylidae</taxon>
        <taxon>Gyrodactylus</taxon>
    </lineage>
</organism>
<keyword evidence="6 16" id="KW-0679">Respiratory chain</keyword>
<dbReference type="SUPFAM" id="SSF81342">
    <property type="entry name" value="Transmembrane di-heme cytochromes"/>
    <property type="match status" value="1"/>
</dbReference>
<dbReference type="PROSITE" id="PS51003">
    <property type="entry name" value="CYTB_CTER"/>
    <property type="match status" value="1"/>
</dbReference>
<evidence type="ECO:0000256" key="9">
    <source>
        <dbReference type="ARBA" id="ARBA00022792"/>
    </source>
</evidence>
<dbReference type="EMBL" id="KU057942">
    <property type="protein sequence ID" value="AMZ79727.1"/>
    <property type="molecule type" value="Genomic_DNA"/>
</dbReference>
<protein>
    <recommendedName>
        <fullName evidence="3 16">Cytochrome b</fullName>
    </recommendedName>
</protein>
<evidence type="ECO:0000256" key="14">
    <source>
        <dbReference type="ARBA" id="ARBA00023128"/>
    </source>
</evidence>
<evidence type="ECO:0000256" key="15">
    <source>
        <dbReference type="ARBA" id="ARBA00023136"/>
    </source>
</evidence>
<evidence type="ECO:0000256" key="13">
    <source>
        <dbReference type="ARBA" id="ARBA00023075"/>
    </source>
</evidence>
<dbReference type="RefSeq" id="YP_009251065.1">
    <property type="nucleotide sequence ID" value="NC_030050.1"/>
</dbReference>
<comment type="function">
    <text evidence="1 16">Component of the ubiquinol-cytochrome c reductase complex (complex III or cytochrome b-c1 complex) that is part of the mitochondrial respiratory chain. The b-c1 complex mediates electron transfer from ubiquinol to cytochrome c. Contributes to the generation of a proton gradient across the mitochondrial membrane that is then used for ATP synthesis.</text>
</comment>
<keyword evidence="12 16" id="KW-0408">Iron</keyword>
<keyword evidence="8 16" id="KW-0479">Metal-binding</keyword>
<evidence type="ECO:0000256" key="1">
    <source>
        <dbReference type="ARBA" id="ARBA00002566"/>
    </source>
</evidence>
<dbReference type="InterPro" id="IPR027387">
    <property type="entry name" value="Cytb/b6-like_sf"/>
</dbReference>
<dbReference type="SUPFAM" id="SSF81648">
    <property type="entry name" value="a domain/subunit of cytochrome bc1 complex (Ubiquinol-cytochrome c reductase)"/>
    <property type="match status" value="1"/>
</dbReference>
<dbReference type="GeneID" id="27438871"/>
<dbReference type="AlphaFoldDB" id="A0A166A449"/>
<feature type="transmembrane region" description="Helical" evidence="16">
    <location>
        <begin position="102"/>
        <end position="124"/>
    </location>
</feature>
<evidence type="ECO:0000256" key="16">
    <source>
        <dbReference type="RuleBase" id="RU362117"/>
    </source>
</evidence>
<comment type="similarity">
    <text evidence="16">Belongs to the cytochrome b family.</text>
</comment>
<keyword evidence="15 16" id="KW-0472">Membrane</keyword>
<evidence type="ECO:0000259" key="17">
    <source>
        <dbReference type="PROSITE" id="PS51002"/>
    </source>
</evidence>
<dbReference type="PANTHER" id="PTHR19271:SF16">
    <property type="entry name" value="CYTOCHROME B"/>
    <property type="match status" value="1"/>
</dbReference>
<name>A0A166A449_9PLAT</name>
<keyword evidence="9" id="KW-0999">Mitochondrion inner membrane</keyword>
<evidence type="ECO:0000259" key="18">
    <source>
        <dbReference type="PROSITE" id="PS51003"/>
    </source>
</evidence>
<feature type="transmembrane region" description="Helical" evidence="16">
    <location>
        <begin position="167"/>
        <end position="191"/>
    </location>
</feature>
<dbReference type="GO" id="GO:0046872">
    <property type="term" value="F:metal ion binding"/>
    <property type="evidence" value="ECO:0007669"/>
    <property type="project" value="UniProtKB-UniRule"/>
</dbReference>
<gene>
    <name evidence="19" type="primary">CYTB</name>
</gene>
<dbReference type="InterPro" id="IPR016174">
    <property type="entry name" value="Di-haem_cyt_TM"/>
</dbReference>
<evidence type="ECO:0000256" key="10">
    <source>
        <dbReference type="ARBA" id="ARBA00022982"/>
    </source>
</evidence>
<dbReference type="Pfam" id="PF00032">
    <property type="entry name" value="Cytochrom_B_C"/>
    <property type="match status" value="1"/>
</dbReference>
<evidence type="ECO:0000256" key="12">
    <source>
        <dbReference type="ARBA" id="ARBA00023004"/>
    </source>
</evidence>
<accession>A0A166A449</accession>
<dbReference type="GO" id="GO:0016491">
    <property type="term" value="F:oxidoreductase activity"/>
    <property type="evidence" value="ECO:0007669"/>
    <property type="project" value="UniProtKB-UniRule"/>
</dbReference>
<comment type="cofactor">
    <cofactor evidence="16">
        <name>heme b</name>
        <dbReference type="ChEBI" id="CHEBI:60344"/>
    </cofactor>
    <text evidence="16">Binds 2 heme groups non-covalently.</text>
</comment>
<proteinExistence type="inferred from homology"/>
<keyword evidence="13" id="KW-0830">Ubiquinone</keyword>
<dbReference type="Pfam" id="PF00033">
    <property type="entry name" value="Cytochrome_B"/>
    <property type="match status" value="1"/>
</dbReference>
<feature type="domain" description="Cytochrome b/b6 N-terminal region profile" evidence="17">
    <location>
        <begin position="1"/>
        <end position="200"/>
    </location>
</feature>
<dbReference type="GO" id="GO:0005743">
    <property type="term" value="C:mitochondrial inner membrane"/>
    <property type="evidence" value="ECO:0007669"/>
    <property type="project" value="UniProtKB-SubCell"/>
</dbReference>
<feature type="transmembrane region" description="Helical" evidence="16">
    <location>
        <begin position="308"/>
        <end position="329"/>
    </location>
</feature>
<evidence type="ECO:0000313" key="19">
    <source>
        <dbReference type="EMBL" id="AMZ79727.1"/>
    </source>
</evidence>
<feature type="transmembrane region" description="Helical" evidence="16">
    <location>
        <begin position="69"/>
        <end position="90"/>
    </location>
</feature>
<evidence type="ECO:0000256" key="2">
    <source>
        <dbReference type="ARBA" id="ARBA00004448"/>
    </source>
</evidence>
<reference evidence="19" key="1">
    <citation type="submission" date="2015-11" db="EMBL/GenBank/DDBJ databases">
        <title>Complete mitochondrial genome of Gyrodactylus kobayashii.</title>
        <authorList>
            <person name="Zhang D."/>
            <person name="Li W.X."/>
            <person name="Zhou S."/>
            <person name="Zou H."/>
            <person name="Wang G.T."/>
        </authorList>
    </citation>
    <scope>NUCLEOTIDE SEQUENCE</scope>
</reference>
<feature type="transmembrane region" description="Helical" evidence="16">
    <location>
        <begin position="221"/>
        <end position="238"/>
    </location>
</feature>
<feature type="transmembrane region" description="Helical" evidence="16">
    <location>
        <begin position="131"/>
        <end position="155"/>
    </location>
</feature>
<keyword evidence="7 16" id="KW-0812">Transmembrane</keyword>
<dbReference type="InterPro" id="IPR005798">
    <property type="entry name" value="Cyt_b/b6_C"/>
</dbReference>
<dbReference type="InterPro" id="IPR036150">
    <property type="entry name" value="Cyt_b/b6_C_sf"/>
</dbReference>
<feature type="transmembrane region" description="Helical" evidence="16">
    <location>
        <begin position="276"/>
        <end position="296"/>
    </location>
</feature>
<feature type="transmembrane region" description="Helical" evidence="16">
    <location>
        <begin position="20"/>
        <end position="48"/>
    </location>
</feature>
<evidence type="ECO:0000256" key="11">
    <source>
        <dbReference type="ARBA" id="ARBA00022989"/>
    </source>
</evidence>